<comment type="caution">
    <text evidence="1">The sequence shown here is derived from an EMBL/GenBank/DDBJ whole genome shotgun (WGS) entry which is preliminary data.</text>
</comment>
<proteinExistence type="predicted"/>
<gene>
    <name evidence="1" type="ORF">ICL16_02550</name>
</gene>
<dbReference type="EMBL" id="JACXAE010000013">
    <property type="protein sequence ID" value="MBD2771031.1"/>
    <property type="molecule type" value="Genomic_DNA"/>
</dbReference>
<accession>A0A8J7C5N3</accession>
<protein>
    <submittedName>
        <fullName evidence="1">Uncharacterized protein</fullName>
    </submittedName>
</protein>
<dbReference type="Proteomes" id="UP000629098">
    <property type="component" value="Unassembled WGS sequence"/>
</dbReference>
<evidence type="ECO:0000313" key="2">
    <source>
        <dbReference type="Proteomes" id="UP000629098"/>
    </source>
</evidence>
<dbReference type="AlphaFoldDB" id="A0A8J7C5N3"/>
<dbReference type="RefSeq" id="WP_190825328.1">
    <property type="nucleotide sequence ID" value="NZ_CAWPPI010000013.1"/>
</dbReference>
<keyword evidence="2" id="KW-1185">Reference proteome</keyword>
<sequence>MSAVNLHNPHSEGRKVHISLMLKMPIDIELELSVMPSTIHSKVEGNSESAVVISNQGQPELEHVQLLSNQILNQLVQACQVIDTPLHQKQNDLENNQQDSTVTELKSKDTLLAQEQAIQEFTPPKGIQQLTSPIKEKPKGRLLDLLKDSFTLSVNSVGTILFLG</sequence>
<organism evidence="1 2">
    <name type="scientific">Iningainema tapete BLCC-T55</name>
    <dbReference type="NCBI Taxonomy" id="2748662"/>
    <lineage>
        <taxon>Bacteria</taxon>
        <taxon>Bacillati</taxon>
        <taxon>Cyanobacteriota</taxon>
        <taxon>Cyanophyceae</taxon>
        <taxon>Nostocales</taxon>
        <taxon>Scytonemataceae</taxon>
        <taxon>Iningainema tapete</taxon>
    </lineage>
</organism>
<reference evidence="1" key="1">
    <citation type="submission" date="2020-09" db="EMBL/GenBank/DDBJ databases">
        <title>Iningainema tapete sp. nov. (Scytonemataceae, Cyanobacteria) from greenhouses in central Florida (USA) produces two types of nodularin with biosynthetic potential for microcystin-LR and anabaenopeptins.</title>
        <authorList>
            <person name="Berthold D.E."/>
            <person name="Lefler F.W."/>
            <person name="Huang I.-S."/>
            <person name="Abdulla H."/>
            <person name="Zimba P.V."/>
            <person name="Laughinghouse H.D. IV."/>
        </authorList>
    </citation>
    <scope>NUCLEOTIDE SEQUENCE</scope>
    <source>
        <strain evidence="1">BLCCT55</strain>
    </source>
</reference>
<name>A0A8J7C5N3_9CYAN</name>
<evidence type="ECO:0000313" key="1">
    <source>
        <dbReference type="EMBL" id="MBD2771031.1"/>
    </source>
</evidence>